<dbReference type="RefSeq" id="WP_376983791.1">
    <property type="nucleotide sequence ID" value="NZ_JBHRWW010000005.1"/>
</dbReference>
<evidence type="ECO:0000256" key="4">
    <source>
        <dbReference type="ARBA" id="ARBA00031957"/>
    </source>
</evidence>
<keyword evidence="7" id="KW-1185">Reference proteome</keyword>
<sequence>MSAVGPEPVGPGVEDGLAAALQALAGRAPVLLALDFDGVCAPLVDDPAASRMLPGTREALLALAGRGLRVALVSGRALASLVEAASPEPGWLVVGGHGAEVGAEVGAVVADDEVAAVEQVGTPADEPAGPSGPSGPLDPADPVDAAADPGAASLALLDERQAAVLVEITAELEALVASVLADAPGRTGATGATVEHKPTGVVLHTRRADPETALHLTERVVEDLGTREGVHLRRGHDVVELSVVTADKGSALQGLRARTGAAAVLYAGDDVTDEDAFAVLDPAAGDVGVKVGTGPTAAGYRVAAPEDVTVLLRRLLEALPART</sequence>
<gene>
    <name evidence="6" type="ORF">ACFOLH_10010</name>
</gene>
<dbReference type="InterPro" id="IPR044651">
    <property type="entry name" value="OTSB-like"/>
</dbReference>
<dbReference type="Pfam" id="PF02358">
    <property type="entry name" value="Trehalose_PPase"/>
    <property type="match status" value="2"/>
</dbReference>
<name>A0ABV7WGS2_9MICO</name>
<evidence type="ECO:0000313" key="6">
    <source>
        <dbReference type="EMBL" id="MFC3688675.1"/>
    </source>
</evidence>
<dbReference type="Gene3D" id="3.30.70.1020">
    <property type="entry name" value="Trehalose-6-phosphate phosphatase related protein, domain 2"/>
    <property type="match status" value="1"/>
</dbReference>
<accession>A0ABV7WGS2</accession>
<feature type="compositionally biased region" description="Low complexity" evidence="5">
    <location>
        <begin position="137"/>
        <end position="146"/>
    </location>
</feature>
<proteinExistence type="predicted"/>
<dbReference type="InterPro" id="IPR036412">
    <property type="entry name" value="HAD-like_sf"/>
</dbReference>
<evidence type="ECO:0000256" key="1">
    <source>
        <dbReference type="ARBA" id="ARBA00022801"/>
    </source>
</evidence>
<evidence type="ECO:0000256" key="3">
    <source>
        <dbReference type="ARBA" id="ARBA00024253"/>
    </source>
</evidence>
<comment type="function">
    <text evidence="2">Removes the phosphate from trehalose 6-phosphate to produce free trehalose.</text>
</comment>
<dbReference type="SUPFAM" id="SSF56784">
    <property type="entry name" value="HAD-like"/>
    <property type="match status" value="1"/>
</dbReference>
<feature type="region of interest" description="Disordered" evidence="5">
    <location>
        <begin position="122"/>
        <end position="146"/>
    </location>
</feature>
<comment type="caution">
    <text evidence="6">The sequence shown here is derived from an EMBL/GenBank/DDBJ whole genome shotgun (WGS) entry which is preliminary data.</text>
</comment>
<dbReference type="Proteomes" id="UP001595685">
    <property type="component" value="Unassembled WGS sequence"/>
</dbReference>
<evidence type="ECO:0000256" key="2">
    <source>
        <dbReference type="ARBA" id="ARBA00024179"/>
    </source>
</evidence>
<evidence type="ECO:0000256" key="5">
    <source>
        <dbReference type="SAM" id="MobiDB-lite"/>
    </source>
</evidence>
<dbReference type="Gene3D" id="3.40.50.1000">
    <property type="entry name" value="HAD superfamily/HAD-like"/>
    <property type="match status" value="2"/>
</dbReference>
<dbReference type="PANTHER" id="PTHR43768">
    <property type="entry name" value="TREHALOSE 6-PHOSPHATE PHOSPHATASE"/>
    <property type="match status" value="1"/>
</dbReference>
<protein>
    <recommendedName>
        <fullName evidence="3">Trehalose-phosphate phosphatase</fullName>
    </recommendedName>
    <alternativeName>
        <fullName evidence="4">Trehalose-6-phosphate phosphatase</fullName>
    </alternativeName>
</protein>
<dbReference type="PANTHER" id="PTHR43768:SF3">
    <property type="entry name" value="TREHALOSE 6-PHOSPHATE PHOSPHATASE"/>
    <property type="match status" value="1"/>
</dbReference>
<reference evidence="7" key="1">
    <citation type="journal article" date="2019" name="Int. J. Syst. Evol. Microbiol.">
        <title>The Global Catalogue of Microorganisms (GCM) 10K type strain sequencing project: providing services to taxonomists for standard genome sequencing and annotation.</title>
        <authorList>
            <consortium name="The Broad Institute Genomics Platform"/>
            <consortium name="The Broad Institute Genome Sequencing Center for Infectious Disease"/>
            <person name="Wu L."/>
            <person name="Ma J."/>
        </authorList>
    </citation>
    <scope>NUCLEOTIDE SEQUENCE [LARGE SCALE GENOMIC DNA]</scope>
    <source>
        <strain evidence="7">NCAIM B.02333</strain>
    </source>
</reference>
<dbReference type="InterPro" id="IPR023214">
    <property type="entry name" value="HAD_sf"/>
</dbReference>
<keyword evidence="1" id="KW-0378">Hydrolase</keyword>
<evidence type="ECO:0000313" key="7">
    <source>
        <dbReference type="Proteomes" id="UP001595685"/>
    </source>
</evidence>
<dbReference type="EMBL" id="JBHRWW010000005">
    <property type="protein sequence ID" value="MFC3688675.1"/>
    <property type="molecule type" value="Genomic_DNA"/>
</dbReference>
<organism evidence="6 7">
    <name type="scientific">Aquipuribacter hungaricus</name>
    <dbReference type="NCBI Taxonomy" id="545624"/>
    <lineage>
        <taxon>Bacteria</taxon>
        <taxon>Bacillati</taxon>
        <taxon>Actinomycetota</taxon>
        <taxon>Actinomycetes</taxon>
        <taxon>Micrococcales</taxon>
        <taxon>Intrasporangiaceae</taxon>
        <taxon>Aquipuribacter</taxon>
    </lineage>
</organism>
<dbReference type="InterPro" id="IPR003337">
    <property type="entry name" value="Trehalose_PPase"/>
</dbReference>